<protein>
    <submittedName>
        <fullName evidence="1">Shikimate dehydrogenase</fullName>
    </submittedName>
</protein>
<dbReference type="InterPro" id="IPR044942">
    <property type="entry name" value="Adenovirus_Pll_hexon_sub2"/>
</dbReference>
<evidence type="ECO:0000313" key="1">
    <source>
        <dbReference type="EMBL" id="KHG29296.1"/>
    </source>
</evidence>
<proteinExistence type="predicted"/>
<dbReference type="Proteomes" id="UP000032142">
    <property type="component" value="Unassembled WGS sequence"/>
</dbReference>
<sequence length="75" mass="8472">MGSHISNPIAQLWSYTMSHYHANAMSQTWSYMRSHVTADAISQIWSYTGAHPLKCQNDDTLNIPKVQSAYVTTIL</sequence>
<reference evidence="2" key="1">
    <citation type="submission" date="2014-09" db="EMBL/GenBank/DDBJ databases">
        <authorList>
            <person name="Mudge J."/>
            <person name="Ramaraj T."/>
            <person name="Lindquist I.E."/>
            <person name="Bharti A.K."/>
            <person name="Sundararajan A."/>
            <person name="Cameron C.T."/>
            <person name="Woodward J.E."/>
            <person name="May G.D."/>
            <person name="Brubaker C."/>
            <person name="Broadhvest J."/>
            <person name="Wilkins T.A."/>
        </authorList>
    </citation>
    <scope>NUCLEOTIDE SEQUENCE</scope>
    <source>
        <strain evidence="2">cv. AKA8401</strain>
    </source>
</reference>
<dbReference type="Gene3D" id="3.90.39.10">
    <property type="entry name" value="Hexon Major Viral Coat Protein, domain 2"/>
    <property type="match status" value="1"/>
</dbReference>
<keyword evidence="2" id="KW-1185">Reference proteome</keyword>
<organism evidence="1 2">
    <name type="scientific">Gossypium arboreum</name>
    <name type="common">Tree cotton</name>
    <name type="synonym">Gossypium nanking</name>
    <dbReference type="NCBI Taxonomy" id="29729"/>
    <lineage>
        <taxon>Eukaryota</taxon>
        <taxon>Viridiplantae</taxon>
        <taxon>Streptophyta</taxon>
        <taxon>Embryophyta</taxon>
        <taxon>Tracheophyta</taxon>
        <taxon>Spermatophyta</taxon>
        <taxon>Magnoliopsida</taxon>
        <taxon>eudicotyledons</taxon>
        <taxon>Gunneridae</taxon>
        <taxon>Pentapetalae</taxon>
        <taxon>rosids</taxon>
        <taxon>malvids</taxon>
        <taxon>Malvales</taxon>
        <taxon>Malvaceae</taxon>
        <taxon>Malvoideae</taxon>
        <taxon>Gossypium</taxon>
    </lineage>
</organism>
<dbReference type="EMBL" id="KN448988">
    <property type="protein sequence ID" value="KHG29296.1"/>
    <property type="molecule type" value="Genomic_DNA"/>
</dbReference>
<name>A0A0B0Q0N8_GOSAR</name>
<gene>
    <name evidence="1" type="ORF">F383_35505</name>
</gene>
<evidence type="ECO:0000313" key="2">
    <source>
        <dbReference type="Proteomes" id="UP000032142"/>
    </source>
</evidence>
<dbReference type="AlphaFoldDB" id="A0A0B0Q0N8"/>
<accession>A0A0B0Q0N8</accession>